<evidence type="ECO:0000259" key="10">
    <source>
        <dbReference type="Pfam" id="PF08501"/>
    </source>
</evidence>
<dbReference type="Proteomes" id="UP001501565">
    <property type="component" value="Unassembled WGS sequence"/>
</dbReference>
<dbReference type="InterPro" id="IPR022893">
    <property type="entry name" value="Shikimate_DH_fam"/>
</dbReference>
<feature type="domain" description="SDH C-terminal" evidence="11">
    <location>
        <begin position="258"/>
        <end position="285"/>
    </location>
</feature>
<dbReference type="HAMAP" id="MF_00222">
    <property type="entry name" value="Shikimate_DH_AroE"/>
    <property type="match status" value="1"/>
</dbReference>
<feature type="binding site" evidence="8">
    <location>
        <position position="81"/>
    </location>
    <ligand>
        <name>shikimate</name>
        <dbReference type="ChEBI" id="CHEBI:36208"/>
    </ligand>
</feature>
<keyword evidence="6 8" id="KW-0057">Aromatic amino acid biosynthesis</keyword>
<evidence type="ECO:0000313" key="13">
    <source>
        <dbReference type="Proteomes" id="UP001501565"/>
    </source>
</evidence>
<dbReference type="Pfam" id="PF08501">
    <property type="entry name" value="Shikimate_dh_N"/>
    <property type="match status" value="1"/>
</dbReference>
<dbReference type="SUPFAM" id="SSF53223">
    <property type="entry name" value="Aminoacid dehydrogenase-like, N-terminal domain"/>
    <property type="match status" value="1"/>
</dbReference>
<feature type="binding site" evidence="8">
    <location>
        <position position="265"/>
    </location>
    <ligand>
        <name>shikimate</name>
        <dbReference type="ChEBI" id="CHEBI:36208"/>
    </ligand>
</feature>
<feature type="domain" description="Quinate/shikimate 5-dehydrogenase/glutamyl-tRNA reductase" evidence="9">
    <location>
        <begin position="138"/>
        <end position="187"/>
    </location>
</feature>
<feature type="binding site" evidence="8">
    <location>
        <position position="236"/>
    </location>
    <ligand>
        <name>shikimate</name>
        <dbReference type="ChEBI" id="CHEBI:36208"/>
    </ligand>
</feature>
<gene>
    <name evidence="8 12" type="primary">aroE</name>
    <name evidence="12" type="ORF">GCM10022277_42810</name>
</gene>
<dbReference type="PANTHER" id="PTHR21089:SF1">
    <property type="entry name" value="BIFUNCTIONAL 3-DEHYDROQUINATE DEHYDRATASE_SHIKIMATE DEHYDROGENASE, CHLOROPLASTIC"/>
    <property type="match status" value="1"/>
</dbReference>
<proteinExistence type="inferred from homology"/>
<dbReference type="NCBIfam" id="NF001310">
    <property type="entry name" value="PRK00258.1-2"/>
    <property type="match status" value="1"/>
</dbReference>
<evidence type="ECO:0000256" key="6">
    <source>
        <dbReference type="ARBA" id="ARBA00023141"/>
    </source>
</evidence>
<evidence type="ECO:0000259" key="11">
    <source>
        <dbReference type="Pfam" id="PF18317"/>
    </source>
</evidence>
<accession>A0ABP7NDX9</accession>
<dbReference type="Gene3D" id="3.40.50.10860">
    <property type="entry name" value="Leucine Dehydrogenase, chain A, domain 1"/>
    <property type="match status" value="1"/>
</dbReference>
<feature type="binding site" evidence="8">
    <location>
        <position position="97"/>
    </location>
    <ligand>
        <name>NADP(+)</name>
        <dbReference type="ChEBI" id="CHEBI:58349"/>
    </ligand>
</feature>
<dbReference type="Pfam" id="PF01488">
    <property type="entry name" value="Shikimate_DH"/>
    <property type="match status" value="1"/>
</dbReference>
<dbReference type="CDD" id="cd01065">
    <property type="entry name" value="NAD_bind_Shikimate_DH"/>
    <property type="match status" value="1"/>
</dbReference>
<keyword evidence="4 8" id="KW-0521">NADP</keyword>
<dbReference type="InterPro" id="IPR046346">
    <property type="entry name" value="Aminoacid_DH-like_N_sf"/>
</dbReference>
<dbReference type="EC" id="1.1.1.25" evidence="2 8"/>
<evidence type="ECO:0000259" key="9">
    <source>
        <dbReference type="Pfam" id="PF01488"/>
    </source>
</evidence>
<evidence type="ECO:0000256" key="2">
    <source>
        <dbReference type="ARBA" id="ARBA00012962"/>
    </source>
</evidence>
<evidence type="ECO:0000313" key="12">
    <source>
        <dbReference type="EMBL" id="GAA3942419.1"/>
    </source>
</evidence>
<feature type="active site" description="Proton acceptor" evidence="8">
    <location>
        <position position="85"/>
    </location>
</feature>
<sequence>MGVLNMTLTNEPSEQANASAPDLYAVIGSPIQHSKSPLIHNAFAQQTQQSLSYEAVLGDENDFKGSVDAFRARGGCGLNVTVPFKQDAFQYATEHSERALRAGAVNTLVFREDGSVLAENTDGVGIVTDIQNNHQVLISDKRVLILGAGGAVRGILEPLLSQRPAEVVIANRTVSKAEELATDFSDLGCVAGCGFEAVEGVFDLIINGTSASLAGELPPVPEAVIGAETVCYDMMYGADQTVFNAWADRLGAKKTIDGLGMLVEQAAESFFIWRGIRPETGAVLEKQRALLHQ</sequence>
<evidence type="ECO:0000256" key="3">
    <source>
        <dbReference type="ARBA" id="ARBA00022605"/>
    </source>
</evidence>
<feature type="binding site" evidence="8">
    <location>
        <begin position="34"/>
        <end position="36"/>
    </location>
    <ligand>
        <name>shikimate</name>
        <dbReference type="ChEBI" id="CHEBI:36208"/>
    </ligand>
</feature>
<comment type="subunit">
    <text evidence="8">Homodimer.</text>
</comment>
<dbReference type="EMBL" id="BAABBN010000017">
    <property type="protein sequence ID" value="GAA3942419.1"/>
    <property type="molecule type" value="Genomic_DNA"/>
</dbReference>
<evidence type="ECO:0000256" key="8">
    <source>
        <dbReference type="HAMAP-Rule" id="MF_00222"/>
    </source>
</evidence>
<comment type="caution">
    <text evidence="12">The sequence shown here is derived from an EMBL/GenBank/DDBJ whole genome shotgun (WGS) entry which is preliminary data.</text>
</comment>
<comment type="pathway">
    <text evidence="1 8">Metabolic intermediate biosynthesis; chorismate biosynthesis; chorismate from D-erythrose 4-phosphate and phosphoenolpyruvate: step 4/7.</text>
</comment>
<keyword evidence="5 8" id="KW-0560">Oxidoreductase</keyword>
<dbReference type="InterPro" id="IPR011342">
    <property type="entry name" value="Shikimate_DH"/>
</dbReference>
<evidence type="ECO:0000256" key="5">
    <source>
        <dbReference type="ARBA" id="ARBA00023002"/>
    </source>
</evidence>
<organism evidence="12 13">
    <name type="scientific">Litoribacillus peritrichatus</name>
    <dbReference type="NCBI Taxonomy" id="718191"/>
    <lineage>
        <taxon>Bacteria</taxon>
        <taxon>Pseudomonadati</taxon>
        <taxon>Pseudomonadota</taxon>
        <taxon>Gammaproteobacteria</taxon>
        <taxon>Oceanospirillales</taxon>
        <taxon>Oceanospirillaceae</taxon>
        <taxon>Litoribacillus</taxon>
    </lineage>
</organism>
<dbReference type="InterPro" id="IPR036291">
    <property type="entry name" value="NAD(P)-bd_dom_sf"/>
</dbReference>
<feature type="binding site" evidence="8">
    <location>
        <position position="234"/>
    </location>
    <ligand>
        <name>NADP(+)</name>
        <dbReference type="ChEBI" id="CHEBI:58349"/>
    </ligand>
</feature>
<feature type="binding site" evidence="8">
    <location>
        <begin position="171"/>
        <end position="176"/>
    </location>
    <ligand>
        <name>NADP(+)</name>
        <dbReference type="ChEBI" id="CHEBI:58349"/>
    </ligand>
</feature>
<comment type="similarity">
    <text evidence="8">Belongs to the shikimate dehydrogenase family.</text>
</comment>
<dbReference type="InterPro" id="IPR006151">
    <property type="entry name" value="Shikm_DH/Glu-tRNA_Rdtase"/>
</dbReference>
<protein>
    <recommendedName>
        <fullName evidence="2 8">Shikimate dehydrogenase (NADP(+))</fullName>
        <shortName evidence="8">SDH</shortName>
        <ecNumber evidence="2 8">1.1.1.25</ecNumber>
    </recommendedName>
</protein>
<feature type="binding site" evidence="8">
    <location>
        <position position="106"/>
    </location>
    <ligand>
        <name>shikimate</name>
        <dbReference type="ChEBI" id="CHEBI:36208"/>
    </ligand>
</feature>
<dbReference type="PANTHER" id="PTHR21089">
    <property type="entry name" value="SHIKIMATE DEHYDROGENASE"/>
    <property type="match status" value="1"/>
</dbReference>
<dbReference type="Pfam" id="PF18317">
    <property type="entry name" value="SDH_C"/>
    <property type="match status" value="1"/>
</dbReference>
<keyword evidence="3 8" id="KW-0028">Amino-acid biosynthesis</keyword>
<evidence type="ECO:0000256" key="4">
    <source>
        <dbReference type="ARBA" id="ARBA00022857"/>
    </source>
</evidence>
<feature type="domain" description="Shikimate dehydrogenase substrate binding N-terminal" evidence="10">
    <location>
        <begin position="26"/>
        <end position="108"/>
    </location>
</feature>
<feature type="binding site" evidence="8">
    <location>
        <position position="258"/>
    </location>
    <ligand>
        <name>NADP(+)</name>
        <dbReference type="ChEBI" id="CHEBI:58349"/>
    </ligand>
</feature>
<dbReference type="Gene3D" id="3.40.50.720">
    <property type="entry name" value="NAD(P)-binding Rossmann-like Domain"/>
    <property type="match status" value="1"/>
</dbReference>
<reference evidence="13" key="1">
    <citation type="journal article" date="2019" name="Int. J. Syst. Evol. Microbiol.">
        <title>The Global Catalogue of Microorganisms (GCM) 10K type strain sequencing project: providing services to taxonomists for standard genome sequencing and annotation.</title>
        <authorList>
            <consortium name="The Broad Institute Genomics Platform"/>
            <consortium name="The Broad Institute Genome Sequencing Center for Infectious Disease"/>
            <person name="Wu L."/>
            <person name="Ma J."/>
        </authorList>
    </citation>
    <scope>NUCLEOTIDE SEQUENCE [LARGE SCALE GENOMIC DNA]</scope>
    <source>
        <strain evidence="13">JCM 17551</strain>
    </source>
</reference>
<comment type="function">
    <text evidence="8">Involved in the biosynthesis of the chorismate, which leads to the biosynthesis of aromatic amino acids. Catalyzes the reversible NADPH linked reduction of 3-dehydroshikimate (DHSA) to yield shikimate (SA).</text>
</comment>
<dbReference type="InterPro" id="IPR013708">
    <property type="entry name" value="Shikimate_DH-bd_N"/>
</dbReference>
<dbReference type="SUPFAM" id="SSF51735">
    <property type="entry name" value="NAD(P)-binding Rossmann-fold domains"/>
    <property type="match status" value="1"/>
</dbReference>
<dbReference type="InterPro" id="IPR041121">
    <property type="entry name" value="SDH_C"/>
</dbReference>
<keyword evidence="13" id="KW-1185">Reference proteome</keyword>
<feature type="binding site" evidence="8">
    <location>
        <begin position="147"/>
        <end position="151"/>
    </location>
    <ligand>
        <name>NADP(+)</name>
        <dbReference type="ChEBI" id="CHEBI:58349"/>
    </ligand>
</feature>
<comment type="catalytic activity">
    <reaction evidence="7 8">
        <text>shikimate + NADP(+) = 3-dehydroshikimate + NADPH + H(+)</text>
        <dbReference type="Rhea" id="RHEA:17737"/>
        <dbReference type="ChEBI" id="CHEBI:15378"/>
        <dbReference type="ChEBI" id="CHEBI:16630"/>
        <dbReference type="ChEBI" id="CHEBI:36208"/>
        <dbReference type="ChEBI" id="CHEBI:57783"/>
        <dbReference type="ChEBI" id="CHEBI:58349"/>
        <dbReference type="EC" id="1.1.1.25"/>
    </reaction>
</comment>
<evidence type="ECO:0000256" key="1">
    <source>
        <dbReference type="ARBA" id="ARBA00004871"/>
    </source>
</evidence>
<feature type="binding site" evidence="8">
    <location>
        <position position="122"/>
    </location>
    <ligand>
        <name>shikimate</name>
        <dbReference type="ChEBI" id="CHEBI:36208"/>
    </ligand>
</feature>
<name>A0ABP7NDX9_9GAMM</name>
<evidence type="ECO:0000256" key="7">
    <source>
        <dbReference type="ARBA" id="ARBA00049442"/>
    </source>
</evidence>
<dbReference type="NCBIfam" id="TIGR00507">
    <property type="entry name" value="aroE"/>
    <property type="match status" value="1"/>
</dbReference>